<dbReference type="AlphaFoldDB" id="A0A6J4M5Z8"/>
<dbReference type="EMBL" id="CADCTV010000644">
    <property type="protein sequence ID" value="CAA9350435.1"/>
    <property type="molecule type" value="Genomic_DNA"/>
</dbReference>
<sequence>MAALGLGLIVSQYLPSRFEEPLAWGVVLVFGGVGLLAYYATARAVIRREAGSNPERHRGYPDEHI</sequence>
<protein>
    <submittedName>
        <fullName evidence="2">Uncharacterized protein</fullName>
    </submittedName>
</protein>
<proteinExistence type="predicted"/>
<keyword evidence="1" id="KW-0812">Transmembrane</keyword>
<gene>
    <name evidence="2" type="ORF">AVDCRST_MAG89-3095</name>
</gene>
<organism evidence="2">
    <name type="scientific">uncultured Gemmatimonadota bacterium</name>
    <dbReference type="NCBI Taxonomy" id="203437"/>
    <lineage>
        <taxon>Bacteria</taxon>
        <taxon>Pseudomonadati</taxon>
        <taxon>Gemmatimonadota</taxon>
        <taxon>environmental samples</taxon>
    </lineage>
</organism>
<feature type="transmembrane region" description="Helical" evidence="1">
    <location>
        <begin position="22"/>
        <end position="40"/>
    </location>
</feature>
<keyword evidence="1" id="KW-1133">Transmembrane helix</keyword>
<name>A0A6J4M5Z8_9BACT</name>
<evidence type="ECO:0000256" key="1">
    <source>
        <dbReference type="SAM" id="Phobius"/>
    </source>
</evidence>
<keyword evidence="1" id="KW-0472">Membrane</keyword>
<accession>A0A6J4M5Z8</accession>
<reference evidence="2" key="1">
    <citation type="submission" date="2020-02" db="EMBL/GenBank/DDBJ databases">
        <authorList>
            <person name="Meier V. D."/>
        </authorList>
    </citation>
    <scope>NUCLEOTIDE SEQUENCE</scope>
    <source>
        <strain evidence="2">AVDCRST_MAG89</strain>
    </source>
</reference>
<evidence type="ECO:0000313" key="2">
    <source>
        <dbReference type="EMBL" id="CAA9350435.1"/>
    </source>
</evidence>